<keyword evidence="2" id="KW-1185">Reference proteome</keyword>
<sequence length="230" mass="23811">MSAAPALPHPLLPVFLAAADAAFPPADGQVIFMPAPQKGMHAIVSFTGHAIVATSLPATDFAEFDLDGFGSALEPGVLQRLAGPGGEIGVLDVTLVRHGQGGGSGLPMRDDLDHHPRVLHARRLRSDVRVHGDDRGLITIASGLAGRTEMSVELHHPDSSDGAGRALIHEALRLVPAGEPVFAAVAPGNARSLRAFLASGFRPISSEVIITTDSYDPASTATREASSCSS</sequence>
<organism evidence="1 2">
    <name type="scientific">Amycolatopsis taiwanensis</name>
    <dbReference type="NCBI Taxonomy" id="342230"/>
    <lineage>
        <taxon>Bacteria</taxon>
        <taxon>Bacillati</taxon>
        <taxon>Actinomycetota</taxon>
        <taxon>Actinomycetes</taxon>
        <taxon>Pseudonocardiales</taxon>
        <taxon>Pseudonocardiaceae</taxon>
        <taxon>Amycolatopsis</taxon>
    </lineage>
</organism>
<dbReference type="EMBL" id="BSTI01000010">
    <property type="protein sequence ID" value="GLY68185.1"/>
    <property type="molecule type" value="Genomic_DNA"/>
</dbReference>
<gene>
    <name evidence="1" type="ORF">Atai01_48040</name>
</gene>
<dbReference type="Proteomes" id="UP001165136">
    <property type="component" value="Unassembled WGS sequence"/>
</dbReference>
<name>A0A9W6R672_9PSEU</name>
<evidence type="ECO:0000313" key="2">
    <source>
        <dbReference type="Proteomes" id="UP001165136"/>
    </source>
</evidence>
<reference evidence="1" key="1">
    <citation type="submission" date="2023-03" db="EMBL/GenBank/DDBJ databases">
        <title>Amycolatopsis taiwanensis NBRC 103393.</title>
        <authorList>
            <person name="Ichikawa N."/>
            <person name="Sato H."/>
            <person name="Tonouchi N."/>
        </authorList>
    </citation>
    <scope>NUCLEOTIDE SEQUENCE</scope>
    <source>
        <strain evidence="1">NBRC 103393</strain>
    </source>
</reference>
<dbReference type="RefSeq" id="WP_285488256.1">
    <property type="nucleotide sequence ID" value="NZ_BSTI01000010.1"/>
</dbReference>
<proteinExistence type="predicted"/>
<dbReference type="AlphaFoldDB" id="A0A9W6R672"/>
<protein>
    <submittedName>
        <fullName evidence="1">N-acetyltransferase</fullName>
    </submittedName>
</protein>
<comment type="caution">
    <text evidence="1">The sequence shown here is derived from an EMBL/GenBank/DDBJ whole genome shotgun (WGS) entry which is preliminary data.</text>
</comment>
<evidence type="ECO:0000313" key="1">
    <source>
        <dbReference type="EMBL" id="GLY68185.1"/>
    </source>
</evidence>
<accession>A0A9W6R672</accession>